<feature type="compositionally biased region" description="Low complexity" evidence="1">
    <location>
        <begin position="335"/>
        <end position="344"/>
    </location>
</feature>
<evidence type="ECO:0000313" key="4">
    <source>
        <dbReference type="Proteomes" id="UP000198894"/>
    </source>
</evidence>
<feature type="region of interest" description="Disordered" evidence="1">
    <location>
        <begin position="331"/>
        <end position="353"/>
    </location>
</feature>
<dbReference type="EMBL" id="FNEE01000024">
    <property type="protein sequence ID" value="SDK98025.1"/>
    <property type="molecule type" value="Genomic_DNA"/>
</dbReference>
<feature type="region of interest" description="Disordered" evidence="1">
    <location>
        <begin position="1"/>
        <end position="28"/>
    </location>
</feature>
<dbReference type="PANTHER" id="PTHR43685:SF2">
    <property type="entry name" value="GLYCOSYLTRANSFERASE 2-LIKE DOMAIN-CONTAINING PROTEIN"/>
    <property type="match status" value="1"/>
</dbReference>
<accession>A0A1G9GBS5</accession>
<sequence length="353" mass="39179">MTVKSHQPMQHSRSSMLASISADPRPQHGPAPEVSFIVCTRNRVAVLEPCIKSIQAACRAHPAFAAELVVVDNGSTDRTAERLASIAELSDIPLTAVCEPRRGLAAARNAGLARARGRVLVFVDDDCQVHGDYLSDLQRHYGTGERVVRGGRVEIGDARDLPFTIKRSLVRERLTSDVHPGGFVLGCNMTMHRDAAARIGLFDERFGAGGPLRSAEDTDYLVRAVLLGIPVEYVPDMTIFHHHGRRDHKAIEKLHRDYCLGNGGLCLKHVRHAPWLLRHFYWAVRSAFRELVKGPRFDCELKLSHWPIVIMNLLGAAKFAVLSLARRPEAPQVRQDQQAQDQQANAEARVNTP</sequence>
<evidence type="ECO:0000259" key="2">
    <source>
        <dbReference type="Pfam" id="PF00535"/>
    </source>
</evidence>
<reference evidence="4" key="1">
    <citation type="submission" date="2016-10" db="EMBL/GenBank/DDBJ databases">
        <authorList>
            <person name="Varghese N."/>
            <person name="Submissions S."/>
        </authorList>
    </citation>
    <scope>NUCLEOTIDE SEQUENCE [LARGE SCALE GENOMIC DNA]</scope>
    <source>
        <strain evidence="4">CGMCC 1.11022</strain>
    </source>
</reference>
<dbReference type="Proteomes" id="UP000198894">
    <property type="component" value="Unassembled WGS sequence"/>
</dbReference>
<keyword evidence="3" id="KW-0808">Transferase</keyword>
<name>A0A1G9GBS5_9HYPH</name>
<evidence type="ECO:0000313" key="3">
    <source>
        <dbReference type="EMBL" id="SDK98025.1"/>
    </source>
</evidence>
<evidence type="ECO:0000256" key="1">
    <source>
        <dbReference type="SAM" id="MobiDB-lite"/>
    </source>
</evidence>
<dbReference type="SUPFAM" id="SSF53448">
    <property type="entry name" value="Nucleotide-diphospho-sugar transferases"/>
    <property type="match status" value="1"/>
</dbReference>
<feature type="domain" description="Glycosyltransferase 2-like" evidence="2">
    <location>
        <begin position="35"/>
        <end position="196"/>
    </location>
</feature>
<dbReference type="Gene3D" id="3.90.550.10">
    <property type="entry name" value="Spore Coat Polysaccharide Biosynthesis Protein SpsA, Chain A"/>
    <property type="match status" value="1"/>
</dbReference>
<feature type="compositionally biased region" description="Polar residues" evidence="1">
    <location>
        <begin position="1"/>
        <end position="18"/>
    </location>
</feature>
<dbReference type="InterPro" id="IPR001173">
    <property type="entry name" value="Glyco_trans_2-like"/>
</dbReference>
<dbReference type="GO" id="GO:0016740">
    <property type="term" value="F:transferase activity"/>
    <property type="evidence" value="ECO:0007669"/>
    <property type="project" value="UniProtKB-KW"/>
</dbReference>
<dbReference type="AlphaFoldDB" id="A0A1G9GBS5"/>
<dbReference type="InterPro" id="IPR050834">
    <property type="entry name" value="Glycosyltransf_2"/>
</dbReference>
<protein>
    <submittedName>
        <fullName evidence="3">Glycosyltransferase, GT2 family</fullName>
    </submittedName>
</protein>
<dbReference type="Pfam" id="PF00535">
    <property type="entry name" value="Glycos_transf_2"/>
    <property type="match status" value="1"/>
</dbReference>
<gene>
    <name evidence="3" type="ORF">SAMN05428953_12438</name>
</gene>
<keyword evidence="4" id="KW-1185">Reference proteome</keyword>
<organism evidence="3 4">
    <name type="scientific">Mesorhizobium muleiense</name>
    <dbReference type="NCBI Taxonomy" id="1004279"/>
    <lineage>
        <taxon>Bacteria</taxon>
        <taxon>Pseudomonadati</taxon>
        <taxon>Pseudomonadota</taxon>
        <taxon>Alphaproteobacteria</taxon>
        <taxon>Hyphomicrobiales</taxon>
        <taxon>Phyllobacteriaceae</taxon>
        <taxon>Mesorhizobium</taxon>
    </lineage>
</organism>
<dbReference type="InterPro" id="IPR029044">
    <property type="entry name" value="Nucleotide-diphossugar_trans"/>
</dbReference>
<proteinExistence type="predicted"/>
<dbReference type="PANTHER" id="PTHR43685">
    <property type="entry name" value="GLYCOSYLTRANSFERASE"/>
    <property type="match status" value="1"/>
</dbReference>